<dbReference type="EMBL" id="JADQDF010000001">
    <property type="protein sequence ID" value="MBW0128124.1"/>
    <property type="molecule type" value="Genomic_DNA"/>
</dbReference>
<evidence type="ECO:0000313" key="1">
    <source>
        <dbReference type="EMBL" id="MBW0128124.1"/>
    </source>
</evidence>
<proteinExistence type="predicted"/>
<accession>A0ABS6U7B2</accession>
<protein>
    <submittedName>
        <fullName evidence="1">PIG-L family deacetylase</fullName>
    </submittedName>
</protein>
<keyword evidence="2" id="KW-1185">Reference proteome</keyword>
<dbReference type="Pfam" id="PF02585">
    <property type="entry name" value="PIG-L"/>
    <property type="match status" value="1"/>
</dbReference>
<gene>
    <name evidence="1" type="ORF">I4I82_10545</name>
</gene>
<name>A0ABS6U7B2_9PSEU</name>
<organism evidence="1 2">
    <name type="scientific">Pseudonocardia oceani</name>
    <dbReference type="NCBI Taxonomy" id="2792013"/>
    <lineage>
        <taxon>Bacteria</taxon>
        <taxon>Bacillati</taxon>
        <taxon>Actinomycetota</taxon>
        <taxon>Actinomycetes</taxon>
        <taxon>Pseudonocardiales</taxon>
        <taxon>Pseudonocardiaceae</taxon>
        <taxon>Pseudonocardia</taxon>
    </lineage>
</organism>
<dbReference type="Proteomes" id="UP000694300">
    <property type="component" value="Unassembled WGS sequence"/>
</dbReference>
<evidence type="ECO:0000313" key="2">
    <source>
        <dbReference type="Proteomes" id="UP000694300"/>
    </source>
</evidence>
<dbReference type="PANTHER" id="PTHR12993:SF28">
    <property type="entry name" value="LMBE FAMILY PROTEIN"/>
    <property type="match status" value="1"/>
</dbReference>
<sequence>MIYEPVPEDWTRALAVVAHPDDLEYGGASAVARWTSQGKHVTYLLVTRGEAGIDTVPPAECGPLREAEQRAAAAAVGVDVVEFLDHPDGLIEYGVPLRRDIAAGIRRNRPELVVTGNFRDTWPGDVGLNMADHTATGRAVLDAVRDAGNRWLFPEAGEPWGGVRWVAAAASPRNSHAVDVDGYFERGVASLAAHRAYLAALGGDMSDPEGFLRPMAEADGARLPGARLATAFELIAM</sequence>
<dbReference type="RefSeq" id="WP_218593398.1">
    <property type="nucleotide sequence ID" value="NZ_JADQDE010000243.1"/>
</dbReference>
<dbReference type="PANTHER" id="PTHR12993">
    <property type="entry name" value="N-ACETYLGLUCOSAMINYL-PHOSPHATIDYLINOSITOL DE-N-ACETYLASE-RELATED"/>
    <property type="match status" value="1"/>
</dbReference>
<dbReference type="InterPro" id="IPR003737">
    <property type="entry name" value="GlcNAc_PI_deacetylase-related"/>
</dbReference>
<comment type="caution">
    <text evidence="1">The sequence shown here is derived from an EMBL/GenBank/DDBJ whole genome shotgun (WGS) entry which is preliminary data.</text>
</comment>
<reference evidence="1 2" key="1">
    <citation type="submission" date="2020-11" db="EMBL/GenBank/DDBJ databases">
        <title>Pseudonocardia abyssalis sp. nov. and Pseudonocardia oceani sp. nov., description and phylogenomic analysis of two novel actinomycetes isolated from the deep Southern Ocean.</title>
        <authorList>
            <person name="Parra J."/>
        </authorList>
    </citation>
    <scope>NUCLEOTIDE SEQUENCE [LARGE SCALE GENOMIC DNA]</scope>
    <source>
        <strain evidence="2">KRD185</strain>
    </source>
</reference>